<keyword evidence="5" id="KW-1185">Reference proteome</keyword>
<gene>
    <name evidence="4" type="ORF">K1Y77_11140</name>
</gene>
<protein>
    <submittedName>
        <fullName evidence="4">Heparinase II/III family protein</fullName>
    </submittedName>
</protein>
<name>A0ABY6JL30_9GAMM</name>
<dbReference type="EMBL" id="CP080627">
    <property type="protein sequence ID" value="UYV18041.1"/>
    <property type="molecule type" value="Genomic_DNA"/>
</dbReference>
<dbReference type="Pfam" id="PF07940">
    <property type="entry name" value="Hepar_II_III_C"/>
    <property type="match status" value="1"/>
</dbReference>
<evidence type="ECO:0000259" key="3">
    <source>
        <dbReference type="Pfam" id="PF07940"/>
    </source>
</evidence>
<dbReference type="InterPro" id="IPR012480">
    <property type="entry name" value="Hepar_II_III_C"/>
</dbReference>
<feature type="region of interest" description="Disordered" evidence="2">
    <location>
        <begin position="1049"/>
        <end position="1075"/>
    </location>
</feature>
<feature type="compositionally biased region" description="Basic and acidic residues" evidence="2">
    <location>
        <begin position="1066"/>
        <end position="1075"/>
    </location>
</feature>
<dbReference type="Proteomes" id="UP001163082">
    <property type="component" value="Chromosome"/>
</dbReference>
<dbReference type="RefSeq" id="WP_264428485.1">
    <property type="nucleotide sequence ID" value="NZ_CP080627.1"/>
</dbReference>
<dbReference type="Pfam" id="PF13578">
    <property type="entry name" value="Methyltransf_24"/>
    <property type="match status" value="1"/>
</dbReference>
<evidence type="ECO:0000313" key="5">
    <source>
        <dbReference type="Proteomes" id="UP001163082"/>
    </source>
</evidence>
<evidence type="ECO:0000313" key="4">
    <source>
        <dbReference type="EMBL" id="UYV18041.1"/>
    </source>
</evidence>
<proteinExistence type="predicted"/>
<dbReference type="Gene3D" id="3.40.50.150">
    <property type="entry name" value="Vaccinia Virus protein VP39"/>
    <property type="match status" value="1"/>
</dbReference>
<dbReference type="SUPFAM" id="SSF53335">
    <property type="entry name" value="S-adenosyl-L-methionine-dependent methyltransferases"/>
    <property type="match status" value="1"/>
</dbReference>
<evidence type="ECO:0000256" key="2">
    <source>
        <dbReference type="SAM" id="MobiDB-lite"/>
    </source>
</evidence>
<evidence type="ECO:0000256" key="1">
    <source>
        <dbReference type="ARBA" id="ARBA00004196"/>
    </source>
</evidence>
<accession>A0ABY6JL30</accession>
<dbReference type="InterPro" id="IPR008929">
    <property type="entry name" value="Chondroitin_lyas"/>
</dbReference>
<comment type="subcellular location">
    <subcellularLocation>
        <location evidence="1">Cell envelope</location>
    </subcellularLocation>
</comment>
<feature type="domain" description="Heparinase II/III-like C-terminal" evidence="3">
    <location>
        <begin position="357"/>
        <end position="536"/>
    </location>
</feature>
<sequence>MKELLVRRFNSHFNAKHLILSCYRIRRCWSIPLPVTSLPELDVNVRGFAQPYPWQIWCLWALEERLYALSGAALFLNDQAARERCVKDLEALSQWPRYTVANKLDLPYGHAVQLMAMALRDWIWLPETTQQALRHALQRAVEEGMPLVPVVAQELASAEELLAKPSPHQYLHNIPLIAQAALASAAEVIDHPERERLSSRFLHLYQARLALYHQGLTEGISYDGYLYNFALGWLSTQSSAVIDSIVHHPAMQDLEDQARGLACPGQIALSAEIGDVEPLEMPFVWSALARLQQWAFSSTRESLLDAVVPEQLRADALWVRAKTAQHMANTDKANCTDELTVPTIQQNTAAVTLATGLSSDDLSIVMSLSCSPMNHIQADSGTLLIGHAGCWWITDPGYQQYLKTSERDFTLGPEAHNTPNINGYGHVHKAGRLLYSGDRQPTLEGESAYAVVDLTACYPVDARVDTATRAVWRLGSDQVVVCDTVVAAPESSVTYHWHGNADAYWGEQSGAVSLYLPSSHCTLWLQSGQQPLSLAQQHRLRGSRGQCTLQVSQPSSVTYYWWSFSFADIPPEFQASGVEATLGDIRLSLVDLLPMELPPPGLEVSVHRDYLQVALCRGDEFLAPPLENSWDLNVSINGKTDHALSYSGRQWLLPIPAITTDDIVLISARPSNADTAATEIIEHFMTASEKAAICSAPLRVYTEVEGDRVTGRCTLMPGVMEGPVEYAFYLLLEGQKTQVRWYEASPTHTFNPTPEEAGKSIQIRGFVRSVEAPNHKLSATSLSMKTAPLLKPTPAMPETNNENAVDTMSNELKALEKTLLQASRDNAGKFTRDLLIVQNRLYAQLESLSWLQSRLKIKGQLPPLRGWATSPDVLLRLHAHIMATRPRVIVEFGSGASTLVIADALRQNGVGKLVSIEHSDHYGAQTLGTLQAESLEGWVDLRIGDLEAWEGEHLNPEDAEKLSRWYPVSLLEGVGSVDLLWVDGPPGATCLFSRYPALPALADKLSPNAEVWMDDTIRQEEKDICERWAADHSFELEYFPLEKGLGRLTRPGAQPVRSEQYLDTTSKTDHHPERAIGLDFSLPENCNKE</sequence>
<organism evidence="4 5">
    <name type="scientific">Halomonas qaidamensis</name>
    <dbReference type="NCBI Taxonomy" id="2866211"/>
    <lineage>
        <taxon>Bacteria</taxon>
        <taxon>Pseudomonadati</taxon>
        <taxon>Pseudomonadota</taxon>
        <taxon>Gammaproteobacteria</taxon>
        <taxon>Oceanospirillales</taxon>
        <taxon>Halomonadaceae</taxon>
        <taxon>Halomonas</taxon>
    </lineage>
</organism>
<dbReference type="Gene3D" id="1.50.10.100">
    <property type="entry name" value="Chondroitin AC/alginate lyase"/>
    <property type="match status" value="1"/>
</dbReference>
<reference evidence="4 5" key="1">
    <citation type="journal article" date="2022" name="Antonie Van Leeuwenhoek">
        <title>Whole genome sequencing of the halophilic Halomonas qaidamensis XH36, a novel species strain with high ectoine production.</title>
        <authorList>
            <person name="Zhang T."/>
            <person name="Cui T."/>
            <person name="Cao Y."/>
            <person name="Li Y."/>
            <person name="Li F."/>
            <person name="Zhu D."/>
            <person name="Xing J."/>
        </authorList>
    </citation>
    <scope>NUCLEOTIDE SEQUENCE [LARGE SCALE GENOMIC DNA]</scope>
    <source>
        <strain evidence="4 5">XH36</strain>
    </source>
</reference>
<dbReference type="InterPro" id="IPR029063">
    <property type="entry name" value="SAM-dependent_MTases_sf"/>
</dbReference>
<dbReference type="Gene3D" id="2.70.98.70">
    <property type="match status" value="1"/>
</dbReference>